<dbReference type="AlphaFoldDB" id="A0A1X7TJZ3"/>
<name>A0A1X7TJZ3_AMPQE</name>
<dbReference type="EnsemblMetazoa" id="Aqu2.1.15059_001">
    <property type="protein sequence ID" value="Aqu2.1.15059_001"/>
    <property type="gene ID" value="Aqu2.1.15059"/>
</dbReference>
<proteinExistence type="predicted"/>
<evidence type="ECO:0000313" key="1">
    <source>
        <dbReference type="EnsemblMetazoa" id="Aqu2.1.15059_001"/>
    </source>
</evidence>
<dbReference type="PANTHER" id="PTHR31424:SF6">
    <property type="match status" value="1"/>
</dbReference>
<protein>
    <submittedName>
        <fullName evidence="1">Uncharacterized protein</fullName>
    </submittedName>
</protein>
<sequence length="103" mass="11537">MSFQIVSTEKPNSALDSCVFSVFEAPDNVVNLHLALDQYIDIVSNLQKTQWKSYNILLFMSGDYEFLCNIYGISGASGIIIENVIVSIYYYILMDDTAVYGAT</sequence>
<reference evidence="1" key="1">
    <citation type="submission" date="2017-05" db="UniProtKB">
        <authorList>
            <consortium name="EnsemblMetazoa"/>
        </authorList>
    </citation>
    <scope>IDENTIFICATION</scope>
</reference>
<dbReference type="InParanoid" id="A0A1X7TJZ3"/>
<organism evidence="1">
    <name type="scientific">Amphimedon queenslandica</name>
    <name type="common">Sponge</name>
    <dbReference type="NCBI Taxonomy" id="400682"/>
    <lineage>
        <taxon>Eukaryota</taxon>
        <taxon>Metazoa</taxon>
        <taxon>Porifera</taxon>
        <taxon>Demospongiae</taxon>
        <taxon>Heteroscleromorpha</taxon>
        <taxon>Haplosclerida</taxon>
        <taxon>Niphatidae</taxon>
        <taxon>Amphimedon</taxon>
    </lineage>
</organism>
<accession>A0A1X7TJZ3</accession>
<dbReference type="PANTHER" id="PTHR31424">
    <property type="entry name" value="PROTEIN CBG23806"/>
    <property type="match status" value="1"/>
</dbReference>